<dbReference type="GeneID" id="67212504"/>
<proteinExistence type="predicted"/>
<dbReference type="RefSeq" id="WP_222923550.1">
    <property type="nucleotide sequence ID" value="NZ_CP082287.1"/>
</dbReference>
<evidence type="ECO:0000313" key="3">
    <source>
        <dbReference type="EMBL" id="MFB9823687.1"/>
    </source>
</evidence>
<gene>
    <name evidence="3" type="ORF">ACFFOL_05735</name>
</gene>
<dbReference type="InterPro" id="IPR056918">
    <property type="entry name" value="8xMP"/>
</dbReference>
<feature type="transmembrane region" description="Helical" evidence="2">
    <location>
        <begin position="238"/>
        <end position="257"/>
    </location>
</feature>
<dbReference type="AlphaFoldDB" id="A0ABD5MR17"/>
<feature type="transmembrane region" description="Helical" evidence="2">
    <location>
        <begin position="117"/>
        <end position="136"/>
    </location>
</feature>
<feature type="transmembrane region" description="Helical" evidence="2">
    <location>
        <begin position="93"/>
        <end position="111"/>
    </location>
</feature>
<organism evidence="3 4">
    <name type="scientific">Halobaculum roseum</name>
    <dbReference type="NCBI Taxonomy" id="2175149"/>
    <lineage>
        <taxon>Archaea</taxon>
        <taxon>Methanobacteriati</taxon>
        <taxon>Methanobacteriota</taxon>
        <taxon>Stenosarchaea group</taxon>
        <taxon>Halobacteria</taxon>
        <taxon>Halobacteriales</taxon>
        <taxon>Haloferacaceae</taxon>
        <taxon>Halobaculum</taxon>
    </lineage>
</organism>
<sequence>MSESTDETLGESEPNNTNLDKNTEDKDTPETEPEHPEEVTGGDPAESVEPDAVENGPLTNLNDEETDRLMDQYIHYGEVAIETANQRVQMNRFFGLILTSILAGLFALARGNLTTTSAAIVLFASGFGSLICYFWYQSLQSYRRLNKARYAILNQIESALPVRMYLDEWRYLKREKPDPEIVEPRPDEDPDHRSHTIVEQWFVRLLAAGYLTVGGYAGGFVLTPLLTSAGYSLPSPTIVGLIIGATVMAGSIGIFWIRS</sequence>
<comment type="caution">
    <text evidence="3">The sequence shown here is derived from an EMBL/GenBank/DDBJ whole genome shotgun (WGS) entry which is preliminary data.</text>
</comment>
<accession>A0ABD5MR17</accession>
<keyword evidence="2" id="KW-0812">Transmembrane</keyword>
<protein>
    <submittedName>
        <fullName evidence="3">Uncharacterized protein</fullName>
    </submittedName>
</protein>
<feature type="compositionally biased region" description="Basic and acidic residues" evidence="1">
    <location>
        <begin position="21"/>
        <end position="38"/>
    </location>
</feature>
<feature type="region of interest" description="Disordered" evidence="1">
    <location>
        <begin position="1"/>
        <end position="62"/>
    </location>
</feature>
<evidence type="ECO:0000256" key="1">
    <source>
        <dbReference type="SAM" id="MobiDB-lite"/>
    </source>
</evidence>
<keyword evidence="4" id="KW-1185">Reference proteome</keyword>
<feature type="transmembrane region" description="Helical" evidence="2">
    <location>
        <begin position="201"/>
        <end position="226"/>
    </location>
</feature>
<name>A0ABD5MR17_9EURY</name>
<dbReference type="Pfam" id="PF24838">
    <property type="entry name" value="8xMP"/>
    <property type="match status" value="1"/>
</dbReference>
<evidence type="ECO:0000313" key="4">
    <source>
        <dbReference type="Proteomes" id="UP001589595"/>
    </source>
</evidence>
<dbReference type="EMBL" id="JBHMAJ010000005">
    <property type="protein sequence ID" value="MFB9823687.1"/>
    <property type="molecule type" value="Genomic_DNA"/>
</dbReference>
<dbReference type="Proteomes" id="UP001589595">
    <property type="component" value="Unassembled WGS sequence"/>
</dbReference>
<keyword evidence="2" id="KW-1133">Transmembrane helix</keyword>
<evidence type="ECO:0000256" key="2">
    <source>
        <dbReference type="SAM" id="Phobius"/>
    </source>
</evidence>
<keyword evidence="2" id="KW-0472">Membrane</keyword>
<reference evidence="3" key="1">
    <citation type="submission" date="2024-09" db="EMBL/GenBank/DDBJ databases">
        <authorList>
            <person name="Sun Q."/>
        </authorList>
    </citation>
    <scope>NUCLEOTIDE SEQUENCE [LARGE SCALE GENOMIC DNA]</scope>
    <source>
        <strain evidence="3">JCM 31273</strain>
    </source>
</reference>
<feature type="compositionally biased region" description="Acidic residues" evidence="1">
    <location>
        <begin position="1"/>
        <end position="10"/>
    </location>
</feature>